<proteinExistence type="predicted"/>
<protein>
    <submittedName>
        <fullName evidence="1">Uncharacterized protein</fullName>
    </submittedName>
</protein>
<accession>A0A0C6P0T7</accession>
<evidence type="ECO:0000313" key="1">
    <source>
        <dbReference type="EMBL" id="CCJ53201.1"/>
    </source>
</evidence>
<dbReference type="AlphaFoldDB" id="A0A0C6P0T7"/>
<gene>
    <name evidence="1" type="ORF">BN112_1283</name>
</gene>
<organism evidence="1 2">
    <name type="scientific">Bordetella bronchiseptica 253</name>
    <dbReference type="NCBI Taxonomy" id="568707"/>
    <lineage>
        <taxon>Bacteria</taxon>
        <taxon>Pseudomonadati</taxon>
        <taxon>Pseudomonadota</taxon>
        <taxon>Betaproteobacteria</taxon>
        <taxon>Burkholderiales</taxon>
        <taxon>Alcaligenaceae</taxon>
        <taxon>Bordetella</taxon>
    </lineage>
</organism>
<name>A0A0C6P0T7_BORBO</name>
<reference evidence="1 2" key="1">
    <citation type="journal article" date="2012" name="BMC Genomics">
        <title>Comparative genomics of the classical Bordetella subspecies: the evolution and exchange of virulence-associated diversity amongst closely related pathogens.</title>
        <authorList>
            <person name="Park J."/>
            <person name="Zhang Y."/>
            <person name="Buboltz A.M."/>
            <person name="Zhang X."/>
            <person name="Schuster S.C."/>
            <person name="Ahuja U."/>
            <person name="Liu M."/>
            <person name="Miller J.F."/>
            <person name="Sebaihia M."/>
            <person name="Bentley S.D."/>
            <person name="Parkhill J."/>
            <person name="Harvill E.T."/>
        </authorList>
    </citation>
    <scope>NUCLEOTIDE SEQUENCE [LARGE SCALE GENOMIC DNA]</scope>
    <source>
        <strain evidence="1 2">253</strain>
    </source>
</reference>
<dbReference type="EMBL" id="HE965806">
    <property type="protein sequence ID" value="CCJ53201.1"/>
    <property type="molecule type" value="Genomic_DNA"/>
</dbReference>
<evidence type="ECO:0000313" key="2">
    <source>
        <dbReference type="Proteomes" id="UP000007564"/>
    </source>
</evidence>
<dbReference type="RefSeq" id="WP_004566280.1">
    <property type="nucleotide sequence ID" value="NC_019382.1"/>
</dbReference>
<dbReference type="Proteomes" id="UP000007564">
    <property type="component" value="Chromosome"/>
</dbReference>
<sequence>MPFRDPLTHAQLRAIRERQPWNPDVVALLWEVKRLRAMMLRAYQLSGEFRRPVGVLANCYDEYMAQLVVEPCVLERDADVAEMLNAPAKPRKGIGER</sequence>
<dbReference type="OrthoDB" id="8636587at2"/>
<dbReference type="KEGG" id="bbh:BN112_1283"/>
<dbReference type="HOGENOM" id="CLU_2340377_0_0_4"/>